<evidence type="ECO:0000256" key="3">
    <source>
        <dbReference type="ARBA" id="ARBA00022692"/>
    </source>
</evidence>
<feature type="transmembrane region" description="Helical" evidence="6">
    <location>
        <begin position="244"/>
        <end position="270"/>
    </location>
</feature>
<feature type="transmembrane region" description="Helical" evidence="6">
    <location>
        <begin position="662"/>
        <end position="679"/>
    </location>
</feature>
<dbReference type="InterPro" id="IPR018076">
    <property type="entry name" value="T2SS_GspF_dom"/>
</dbReference>
<dbReference type="Pfam" id="PF00482">
    <property type="entry name" value="T2SSF"/>
    <property type="match status" value="2"/>
</dbReference>
<evidence type="ECO:0000256" key="1">
    <source>
        <dbReference type="ARBA" id="ARBA00004651"/>
    </source>
</evidence>
<keyword evidence="3 6" id="KW-0812">Transmembrane</keyword>
<dbReference type="Proteomes" id="UP001320159">
    <property type="component" value="Unassembled WGS sequence"/>
</dbReference>
<evidence type="ECO:0000256" key="5">
    <source>
        <dbReference type="ARBA" id="ARBA00023136"/>
    </source>
</evidence>
<feature type="domain" description="Type II secretion system protein GspF" evidence="7">
    <location>
        <begin position="142"/>
        <end position="269"/>
    </location>
</feature>
<dbReference type="InterPro" id="IPR042094">
    <property type="entry name" value="T2SS_GspF_sf"/>
</dbReference>
<protein>
    <submittedName>
        <fullName evidence="8">Secretion system protein</fullName>
    </submittedName>
</protein>
<keyword evidence="5 6" id="KW-0472">Membrane</keyword>
<feature type="transmembrane region" description="Helical" evidence="6">
    <location>
        <begin position="373"/>
        <end position="394"/>
    </location>
</feature>
<feature type="transmembrane region" description="Helical" evidence="6">
    <location>
        <begin position="282"/>
        <end position="306"/>
    </location>
</feature>
<proteinExistence type="predicted"/>
<feature type="domain" description="Type II secretion system protein GspF" evidence="7">
    <location>
        <begin position="469"/>
        <end position="590"/>
    </location>
</feature>
<evidence type="ECO:0000259" key="7">
    <source>
        <dbReference type="Pfam" id="PF00482"/>
    </source>
</evidence>
<accession>A0AAP2R9Z9</accession>
<sequence>MDQISTIAHTIFGGEVKKRKEKFYNLQKQLRQARMSQSYEVYVSMAYLVSIIIGFIGAIVGVLLAFLVLRMVDAQGNFTNIHLPDTLAFLTPFTDIIVIIFGMALMSLIGYFVTYSIVMLIPSFNASERKTKINKSLPYAVTFMYALSKGGMDVISILRSLQEAENTYGEVSKEVGLIIRDMDYFGSDLRTAILNCIGQTPSDMLQDLLSNLLSVIDSGGDATVYLQGKTDQYLQRVMQDQKSFLEILGLIAESYVTAFVAGPLFIIIMSSVMTIMNGGSPVILYAIVYAVLPIGSVMFVVLISMLTPTDDESPKKFEIPIINSYDSVPIEESGVTEKQQQKLIQDLRESKKKLKFKEFTSNPLGPIKNDPTLSLLISVPVALIIISVLILLTFSNMTDAFQQVSSMQTKIGNGLMKDPGDPLVLYGPIIGYFDDFLIFFILLVITPLSLFYERKERRAKRIASEMPDFLKKLASTNETGMTLTQSLNLISNSNFGTLSSEVKKVWRDMQWGTDVNTAMKRFANSLKTSMSTRVMTLITKASESSGDIKDVLNVAANDAKIGEQIRRERFDGMLIYVVIIFISFCVFIYCVYTLTSSFIPVMASAADNSAASSSAATAGATFIQQFNPEDYVRLFFHAAIIQGLCAGMLAGQMGEGKWMSGLKYAIIMTVIAYVMFTIFI</sequence>
<evidence type="ECO:0000256" key="2">
    <source>
        <dbReference type="ARBA" id="ARBA00022475"/>
    </source>
</evidence>
<evidence type="ECO:0000313" key="9">
    <source>
        <dbReference type="Proteomes" id="UP001320159"/>
    </source>
</evidence>
<organism evidence="8 9">
    <name type="scientific">Methanooceanicella nereidis</name>
    <dbReference type="NCBI Taxonomy" id="2052831"/>
    <lineage>
        <taxon>Archaea</taxon>
        <taxon>Methanobacteriati</taxon>
        <taxon>Methanobacteriota</taxon>
        <taxon>Stenosarchaea group</taxon>
        <taxon>Methanomicrobia</taxon>
        <taxon>Methanocellales</taxon>
        <taxon>Methanocellaceae</taxon>
        <taxon>Methanooceanicella</taxon>
    </lineage>
</organism>
<dbReference type="RefSeq" id="WP_230739767.1">
    <property type="nucleotide sequence ID" value="NZ_PGCK01000001.1"/>
</dbReference>
<name>A0AAP2R9Z9_9EURY</name>
<keyword evidence="4 6" id="KW-1133">Transmembrane helix</keyword>
<keyword evidence="2" id="KW-1003">Cell membrane</keyword>
<dbReference type="InterPro" id="IPR056569">
    <property type="entry name" value="ArlJ-like"/>
</dbReference>
<comment type="caution">
    <text evidence="8">The sequence shown here is derived from an EMBL/GenBank/DDBJ whole genome shotgun (WGS) entry which is preliminary data.</text>
</comment>
<feature type="transmembrane region" description="Helical" evidence="6">
    <location>
        <begin position="41"/>
        <end position="69"/>
    </location>
</feature>
<evidence type="ECO:0000256" key="6">
    <source>
        <dbReference type="SAM" id="Phobius"/>
    </source>
</evidence>
<feature type="transmembrane region" description="Helical" evidence="6">
    <location>
        <begin position="96"/>
        <end position="121"/>
    </location>
</feature>
<evidence type="ECO:0000313" key="8">
    <source>
        <dbReference type="EMBL" id="MCD1293658.1"/>
    </source>
</evidence>
<dbReference type="PANTHER" id="PTHR35402:SF1">
    <property type="entry name" value="TYPE II SECRETION SYSTEM PROTEIN GSPF DOMAIN-CONTAINING PROTEIN"/>
    <property type="match status" value="1"/>
</dbReference>
<dbReference type="PANTHER" id="PTHR35402">
    <property type="entry name" value="INTEGRAL MEMBRANE PROTEIN-RELATED"/>
    <property type="match status" value="1"/>
</dbReference>
<comment type="subcellular location">
    <subcellularLocation>
        <location evidence="1">Cell membrane</location>
        <topology evidence="1">Multi-pass membrane protein</topology>
    </subcellularLocation>
</comment>
<dbReference type="GO" id="GO:0005886">
    <property type="term" value="C:plasma membrane"/>
    <property type="evidence" value="ECO:0007669"/>
    <property type="project" value="UniProtKB-SubCell"/>
</dbReference>
<dbReference type="EMBL" id="PGCK01000001">
    <property type="protein sequence ID" value="MCD1293658.1"/>
    <property type="molecule type" value="Genomic_DNA"/>
</dbReference>
<evidence type="ECO:0000256" key="4">
    <source>
        <dbReference type="ARBA" id="ARBA00022989"/>
    </source>
</evidence>
<keyword evidence="9" id="KW-1185">Reference proteome</keyword>
<feature type="transmembrane region" description="Helical" evidence="6">
    <location>
        <begin position="429"/>
        <end position="452"/>
    </location>
</feature>
<dbReference type="Gene3D" id="1.20.81.30">
    <property type="entry name" value="Type II secretion system (T2SS), domain F"/>
    <property type="match status" value="1"/>
</dbReference>
<feature type="transmembrane region" description="Helical" evidence="6">
    <location>
        <begin position="573"/>
        <end position="594"/>
    </location>
</feature>
<feature type="transmembrane region" description="Helical" evidence="6">
    <location>
        <begin position="631"/>
        <end position="650"/>
    </location>
</feature>
<reference evidence="8 9" key="1">
    <citation type="submission" date="2017-11" db="EMBL/GenBank/DDBJ databases">
        <title>Isolation and Characterization of Family Methanocellaceae Species from Potential Methane Hydrate Area Offshore Southwestern Taiwan.</title>
        <authorList>
            <person name="Zhang W.-L."/>
            <person name="Chen W.-C."/>
            <person name="Lai M.-C."/>
            <person name="Chen S.-C."/>
        </authorList>
    </citation>
    <scope>NUCLEOTIDE SEQUENCE [LARGE SCALE GENOMIC DNA]</scope>
    <source>
        <strain evidence="8 9">CWC-04</strain>
    </source>
</reference>
<gene>
    <name evidence="8" type="ORF">CUJ83_01445</name>
</gene>
<dbReference type="AlphaFoldDB" id="A0AAP2R9Z9"/>